<reference evidence="1 2" key="1">
    <citation type="journal article" date="2024" name="J. Plant Pathol.">
        <title>Sequence and assembly of the genome of Seiridium unicorne, isolate CBS 538.82, causal agent of cypress canker disease.</title>
        <authorList>
            <person name="Scali E."/>
            <person name="Rocca G.D."/>
            <person name="Danti R."/>
            <person name="Garbelotto M."/>
            <person name="Barberini S."/>
            <person name="Baroncelli R."/>
            <person name="Emiliani G."/>
        </authorList>
    </citation>
    <scope>NUCLEOTIDE SEQUENCE [LARGE SCALE GENOMIC DNA]</scope>
    <source>
        <strain evidence="1 2">BM-138-508</strain>
    </source>
</reference>
<evidence type="ECO:0000313" key="1">
    <source>
        <dbReference type="EMBL" id="KAK9420745.1"/>
    </source>
</evidence>
<evidence type="ECO:0000313" key="2">
    <source>
        <dbReference type="Proteomes" id="UP001408356"/>
    </source>
</evidence>
<name>A0ABR2V1E2_9PEZI</name>
<dbReference type="EMBL" id="JARVKF010000223">
    <property type="protein sequence ID" value="KAK9420745.1"/>
    <property type="molecule type" value="Genomic_DNA"/>
</dbReference>
<sequence length="252" mass="28023">MKYRGGYSIKDLRRDLDGGLGWAHSTESVANYLETIAMREARIKGSFRHTSSQDKTDPKKVVTTSFYKARGGKVATCHAHGDGTWSIAFTGLGQDELKKQGTDAVNASQLDANIRAEVKADGLYHHGEMKNKPLACRGYVSLNNDEVHRAHHPSDQTEVVDSSPIQKIEGKTDAKAAGLARKAGPVDARSATQWFRYQQDRERLSPQQLQLASDLAKEGLSKKEERSLFQSLKAMPWDEQEQVLKRSKALKT</sequence>
<protein>
    <submittedName>
        <fullName evidence="1">Uncharacterized protein</fullName>
    </submittedName>
</protein>
<accession>A0ABR2V1E2</accession>
<gene>
    <name evidence="1" type="ORF">SUNI508_00836</name>
</gene>
<organism evidence="1 2">
    <name type="scientific">Seiridium unicorne</name>
    <dbReference type="NCBI Taxonomy" id="138068"/>
    <lineage>
        <taxon>Eukaryota</taxon>
        <taxon>Fungi</taxon>
        <taxon>Dikarya</taxon>
        <taxon>Ascomycota</taxon>
        <taxon>Pezizomycotina</taxon>
        <taxon>Sordariomycetes</taxon>
        <taxon>Xylariomycetidae</taxon>
        <taxon>Amphisphaeriales</taxon>
        <taxon>Sporocadaceae</taxon>
        <taxon>Seiridium</taxon>
    </lineage>
</organism>
<keyword evidence="2" id="KW-1185">Reference proteome</keyword>
<comment type="caution">
    <text evidence="1">The sequence shown here is derived from an EMBL/GenBank/DDBJ whole genome shotgun (WGS) entry which is preliminary data.</text>
</comment>
<dbReference type="Proteomes" id="UP001408356">
    <property type="component" value="Unassembled WGS sequence"/>
</dbReference>
<proteinExistence type="predicted"/>